<sequence length="138" mass="15500">MKKIITLYCLITIGVSACNKLHFEGNTFQTVKGVITDTLNQPIANLSLNMMAALTRSTYDLNPQSGPVVISRTTTNSDGSFQFTFPRSNGYLYIQLPNTYIVADSINKFPDLHQQIYVDTAKFQNLLYNTQTVKVRLP</sequence>
<comment type="caution">
    <text evidence="1">The sequence shown here is derived from an EMBL/GenBank/DDBJ whole genome shotgun (WGS) entry which is preliminary data.</text>
</comment>
<dbReference type="AlphaFoldDB" id="A0A2W5H942"/>
<evidence type="ECO:0000313" key="2">
    <source>
        <dbReference type="Proteomes" id="UP000249645"/>
    </source>
</evidence>
<reference evidence="1 2" key="1">
    <citation type="submission" date="2017-11" db="EMBL/GenBank/DDBJ databases">
        <title>Infants hospitalized years apart are colonized by the same room-sourced microbial strains.</title>
        <authorList>
            <person name="Brooks B."/>
            <person name="Olm M.R."/>
            <person name="Firek B.A."/>
            <person name="Baker R."/>
            <person name="Thomas B.C."/>
            <person name="Morowitz M.J."/>
            <person name="Banfield J.F."/>
        </authorList>
    </citation>
    <scope>NUCLEOTIDE SEQUENCE [LARGE SCALE GENOMIC DNA]</scope>
    <source>
        <strain evidence="1">S2_009_000_R2_76</strain>
    </source>
</reference>
<dbReference type="Proteomes" id="UP000249645">
    <property type="component" value="Unassembled WGS sequence"/>
</dbReference>
<gene>
    <name evidence="1" type="ORF">DI598_01980</name>
</gene>
<evidence type="ECO:0008006" key="3">
    <source>
        <dbReference type="Google" id="ProtNLM"/>
    </source>
</evidence>
<dbReference type="InterPro" id="IPR008969">
    <property type="entry name" value="CarboxyPept-like_regulatory"/>
</dbReference>
<dbReference type="PROSITE" id="PS51257">
    <property type="entry name" value="PROKAR_LIPOPROTEIN"/>
    <property type="match status" value="1"/>
</dbReference>
<evidence type="ECO:0000313" key="1">
    <source>
        <dbReference type="EMBL" id="PZP51932.1"/>
    </source>
</evidence>
<organism evidence="1 2">
    <name type="scientific">Pseudopedobacter saltans</name>
    <dbReference type="NCBI Taxonomy" id="151895"/>
    <lineage>
        <taxon>Bacteria</taxon>
        <taxon>Pseudomonadati</taxon>
        <taxon>Bacteroidota</taxon>
        <taxon>Sphingobacteriia</taxon>
        <taxon>Sphingobacteriales</taxon>
        <taxon>Sphingobacteriaceae</taxon>
        <taxon>Pseudopedobacter</taxon>
    </lineage>
</organism>
<accession>A0A2W5H942</accession>
<name>A0A2W5H942_9SPHI</name>
<dbReference type="EMBL" id="QFOI01000017">
    <property type="protein sequence ID" value="PZP51932.1"/>
    <property type="molecule type" value="Genomic_DNA"/>
</dbReference>
<proteinExistence type="predicted"/>
<dbReference type="SUPFAM" id="SSF49464">
    <property type="entry name" value="Carboxypeptidase regulatory domain-like"/>
    <property type="match status" value="1"/>
</dbReference>
<protein>
    <recommendedName>
        <fullName evidence="3">Carboxypeptidase regulatory-like domain-containing protein</fullName>
    </recommendedName>
</protein>